<sequence>MMGAAIFTLWSVFCLAFAVDEHCHDIEERCYSSLGCGNALHNFNLVCGRQLSGDTNICTEECQRALITLISRNDGYKFINCNCKKENEKYSDCDEKKQSLQVCRSVLDAVEKLNDTSKPISCSIAHWICDTDSKCAAALAYYKSLCGNLREIGSCSERCNNTINILYQQKYALKLQNCICDELSEDFNCSELQQNTKEYCLKDKYTLANGGLFTAPSKSFRHEMWALGLASLTILFLLFQHFSYNVLMF</sequence>
<keyword evidence="3" id="KW-1185">Reference proteome</keyword>
<dbReference type="GO" id="GO:0051726">
    <property type="term" value="P:regulation of cell cycle"/>
    <property type="evidence" value="ECO:0007669"/>
    <property type="project" value="InterPro"/>
</dbReference>
<feature type="chain" id="PRO_5034264751" evidence="2">
    <location>
        <begin position="19"/>
        <end position="249"/>
    </location>
</feature>
<keyword evidence="1" id="KW-0812">Transmembrane</keyword>
<evidence type="ECO:0000313" key="4">
    <source>
        <dbReference type="RefSeq" id="XP_022333769.1"/>
    </source>
</evidence>
<dbReference type="InterPro" id="IPR039596">
    <property type="entry name" value="GAS1"/>
</dbReference>
<feature type="transmembrane region" description="Helical" evidence="1">
    <location>
        <begin position="224"/>
        <end position="247"/>
    </location>
</feature>
<protein>
    <submittedName>
        <fullName evidence="4">Growth arrest-specific protein 1 homolog</fullName>
    </submittedName>
</protein>
<keyword evidence="1" id="KW-1133">Transmembrane helix</keyword>
<gene>
    <name evidence="4" type="primary">LOC111130818</name>
</gene>
<organism evidence="3 4">
    <name type="scientific">Crassostrea virginica</name>
    <name type="common">Eastern oyster</name>
    <dbReference type="NCBI Taxonomy" id="6565"/>
    <lineage>
        <taxon>Eukaryota</taxon>
        <taxon>Metazoa</taxon>
        <taxon>Spiralia</taxon>
        <taxon>Lophotrochozoa</taxon>
        <taxon>Mollusca</taxon>
        <taxon>Bivalvia</taxon>
        <taxon>Autobranchia</taxon>
        <taxon>Pteriomorphia</taxon>
        <taxon>Ostreida</taxon>
        <taxon>Ostreoidea</taxon>
        <taxon>Ostreidae</taxon>
        <taxon>Crassostrea</taxon>
    </lineage>
</organism>
<keyword evidence="1" id="KW-0472">Membrane</keyword>
<name>A0A8B8E226_CRAVI</name>
<dbReference type="GeneID" id="111130818"/>
<dbReference type="OrthoDB" id="5950623at2759"/>
<dbReference type="PANTHER" id="PTHR16840:SF3">
    <property type="entry name" value="GROWTH ARREST-SPECIFIC PROTEIN 1"/>
    <property type="match status" value="1"/>
</dbReference>
<evidence type="ECO:0000313" key="3">
    <source>
        <dbReference type="Proteomes" id="UP000694844"/>
    </source>
</evidence>
<dbReference type="PANTHER" id="PTHR16840">
    <property type="entry name" value="GROWTH ARREST-SPECIFIC PROTEIN 1"/>
    <property type="match status" value="1"/>
</dbReference>
<feature type="signal peptide" evidence="2">
    <location>
        <begin position="1"/>
        <end position="18"/>
    </location>
</feature>
<keyword evidence="2" id="KW-0732">Signal</keyword>
<accession>A0A8B8E226</accession>
<reference evidence="4" key="1">
    <citation type="submission" date="2025-08" db="UniProtKB">
        <authorList>
            <consortium name="RefSeq"/>
        </authorList>
    </citation>
    <scope>IDENTIFICATION</scope>
    <source>
        <tissue evidence="4">Whole sample</tissue>
    </source>
</reference>
<dbReference type="Proteomes" id="UP000694844">
    <property type="component" value="Chromosome 4"/>
</dbReference>
<evidence type="ECO:0000256" key="2">
    <source>
        <dbReference type="SAM" id="SignalP"/>
    </source>
</evidence>
<dbReference type="AlphaFoldDB" id="A0A8B8E226"/>
<proteinExistence type="predicted"/>
<dbReference type="KEGG" id="cvn:111130818"/>
<evidence type="ECO:0000256" key="1">
    <source>
        <dbReference type="SAM" id="Phobius"/>
    </source>
</evidence>
<dbReference type="RefSeq" id="XP_022333769.1">
    <property type="nucleotide sequence ID" value="XM_022478061.1"/>
</dbReference>